<keyword evidence="1" id="KW-0489">Methyltransferase</keyword>
<accession>M1LUI6</accession>
<dbReference type="InterPro" id="IPR008189">
    <property type="entry name" value="rRNA_ssu_MeTfrase_I"/>
</dbReference>
<reference evidence="1 2" key="1">
    <citation type="journal article" date="2013" name="Genome Biol. Evol.">
        <title>Genome evolution and phylogenomic analysis of candidatus kinetoplastibacterium, the betaproteobacterial endosymbionts of strigomonas and angomonas.</title>
        <authorList>
            <person name="Alves J.M."/>
            <person name="Serrano M.G."/>
            <person name="Maia da Silva F."/>
            <person name="Voegtly L.J."/>
            <person name="Matveyev A.V."/>
            <person name="Teixeira M.M."/>
            <person name="Camargo E.P."/>
            <person name="Buck G.A."/>
        </authorList>
    </citation>
    <scope>NUCLEOTIDE SEQUENCE [LARGE SCALE GENOMIC DNA]</scope>
    <source>
        <strain evidence="1 2">TCC036E</strain>
    </source>
</reference>
<dbReference type="Gene3D" id="3.40.1010.10">
    <property type="entry name" value="Cobalt-precorrin-4 Transmethylase, Domain 1"/>
    <property type="match status" value="1"/>
</dbReference>
<dbReference type="GO" id="GO:0008168">
    <property type="term" value="F:methyltransferase activity"/>
    <property type="evidence" value="ECO:0007669"/>
    <property type="project" value="UniProtKB-KW"/>
</dbReference>
<gene>
    <name evidence="1" type="ORF">CDEE_0763</name>
</gene>
<dbReference type="PANTHER" id="PTHR46111:SF2">
    <property type="entry name" value="SAM-DEPENDENT METHYLTRANSFERASE"/>
    <property type="match status" value="1"/>
</dbReference>
<dbReference type="AlphaFoldDB" id="M1LUI6"/>
<dbReference type="InterPro" id="IPR035996">
    <property type="entry name" value="4pyrrol_Methylase_sf"/>
</dbReference>
<dbReference type="KEGG" id="kct:CDEE_0763"/>
<dbReference type="Gene3D" id="3.30.950.10">
    <property type="entry name" value="Methyltransferase, Cobalt-precorrin-4 Transmethylase, Domain 2"/>
    <property type="match status" value="1"/>
</dbReference>
<dbReference type="eggNOG" id="COG0313">
    <property type="taxonomic scope" value="Bacteria"/>
</dbReference>
<dbReference type="GO" id="GO:0032259">
    <property type="term" value="P:methylation"/>
    <property type="evidence" value="ECO:0007669"/>
    <property type="project" value="UniProtKB-KW"/>
</dbReference>
<keyword evidence="2" id="KW-1185">Reference proteome</keyword>
<dbReference type="PIRSF" id="PIRSF005917">
    <property type="entry name" value="MTase_YraL"/>
    <property type="match status" value="1"/>
</dbReference>
<protein>
    <submittedName>
        <fullName evidence="1">Putative methyltransferase</fullName>
    </submittedName>
</protein>
<evidence type="ECO:0000313" key="1">
    <source>
        <dbReference type="EMBL" id="AGF47751.1"/>
    </source>
</evidence>
<dbReference type="SUPFAM" id="SSF53790">
    <property type="entry name" value="Tetrapyrrole methylase"/>
    <property type="match status" value="1"/>
</dbReference>
<dbReference type="CDD" id="cd11649">
    <property type="entry name" value="RsmI_like"/>
    <property type="match status" value="1"/>
</dbReference>
<dbReference type="PANTHER" id="PTHR46111">
    <property type="entry name" value="RIBOSOMAL RNA SMALL SUBUNIT METHYLTRANSFERASE I"/>
    <property type="match status" value="1"/>
</dbReference>
<evidence type="ECO:0000313" key="2">
    <source>
        <dbReference type="Proteomes" id="UP000011686"/>
    </source>
</evidence>
<sequence>MNRKLHLIPVPIGSNLISYSIPIETLKLSSILKTYIAENARTARSFLKQIHSKYPLNEITIYTITNKTQDSEIEKWLSLENIGDIGLVSEAGCPAIADPGSQVVRVAHNMGIQIKPYVGPSSIILGLMSSGLNGQNFAFRGYAPKKQEERIKTIAHWEKESLTNNQTQILIETPYRNTHLYDSLINTLNQNTKLCVASSLNSMDEEIKTLNIKQWKAQEYPNIHKKPTIFLYMADNFFKKS</sequence>
<proteinExistence type="predicted"/>
<dbReference type="EMBL" id="CP003804">
    <property type="protein sequence ID" value="AGF47751.1"/>
    <property type="molecule type" value="Genomic_DNA"/>
</dbReference>
<dbReference type="HOGENOM" id="CLU_044779_4_1_4"/>
<dbReference type="RefSeq" id="WP_015238406.1">
    <property type="nucleotide sequence ID" value="NC_020283.1"/>
</dbReference>
<organism evidence="1 2">
    <name type="scientific">Candidatus Kinetoplastidibacterium crithidiae TCC036E</name>
    <dbReference type="NCBI Taxonomy" id="1208918"/>
    <lineage>
        <taxon>Bacteria</taxon>
        <taxon>Pseudomonadati</taxon>
        <taxon>Pseudomonadota</taxon>
        <taxon>Betaproteobacteria</taxon>
        <taxon>Candidatus Kinetoplastidibacterium</taxon>
    </lineage>
</organism>
<keyword evidence="1" id="KW-0808">Transferase</keyword>
<dbReference type="InterPro" id="IPR014777">
    <property type="entry name" value="4pyrrole_Mease_sub1"/>
</dbReference>
<dbReference type="STRING" id="1208918.CDEE_0763"/>
<dbReference type="Proteomes" id="UP000011686">
    <property type="component" value="Chromosome"/>
</dbReference>
<dbReference type="InterPro" id="IPR014776">
    <property type="entry name" value="4pyrrole_Mease_sub2"/>
</dbReference>
<dbReference type="PATRIC" id="fig|1208918.3.peg.451"/>
<name>M1LUI6_9PROT</name>